<dbReference type="GO" id="GO:0005615">
    <property type="term" value="C:extracellular space"/>
    <property type="evidence" value="ECO:0000318"/>
    <property type="project" value="GO_Central"/>
</dbReference>
<dbReference type="SMART" id="SM00198">
    <property type="entry name" value="SCP"/>
    <property type="match status" value="1"/>
</dbReference>
<dbReference type="InterPro" id="IPR001283">
    <property type="entry name" value="CRISP-related"/>
</dbReference>
<evidence type="ECO:0000256" key="1">
    <source>
        <dbReference type="SAM" id="SignalP"/>
    </source>
</evidence>
<reference evidence="4" key="1">
    <citation type="submission" date="2025-08" db="UniProtKB">
        <authorList>
            <consortium name="RefSeq"/>
        </authorList>
    </citation>
    <scope>IDENTIFICATION</scope>
</reference>
<dbReference type="Gene3D" id="3.40.33.10">
    <property type="entry name" value="CAP"/>
    <property type="match status" value="1"/>
</dbReference>
<organism evidence="3 4">
    <name type="scientific">Nelumbo nucifera</name>
    <name type="common">Sacred lotus</name>
    <dbReference type="NCBI Taxonomy" id="4432"/>
    <lineage>
        <taxon>Eukaryota</taxon>
        <taxon>Viridiplantae</taxon>
        <taxon>Streptophyta</taxon>
        <taxon>Embryophyta</taxon>
        <taxon>Tracheophyta</taxon>
        <taxon>Spermatophyta</taxon>
        <taxon>Magnoliopsida</taxon>
        <taxon>Proteales</taxon>
        <taxon>Nelumbonaceae</taxon>
        <taxon>Nelumbo</taxon>
    </lineage>
</organism>
<dbReference type="AlphaFoldDB" id="A0A1U7YSS1"/>
<accession>A0A1U7YSS1</accession>
<feature type="chain" id="PRO_5010546801" evidence="1">
    <location>
        <begin position="37"/>
        <end position="183"/>
    </location>
</feature>
<dbReference type="SUPFAM" id="SSF55797">
    <property type="entry name" value="PR-1-like"/>
    <property type="match status" value="1"/>
</dbReference>
<dbReference type="KEGG" id="nnu:104587399"/>
<sequence length="183" mass="20002">MAIRNRNRRPQHLLPHHLILILVGFVGIAISSTASAQKQNASEEFLAGHNQARAAVGVGPLKWSMKLATDASLMVRYQRDKMGCKFADLSKSKYGSNQMWMSGPVSLATPAAAVGSWVEEKKYYDHATNSCIPNHQCLSYTQVVWNTSSDLGCAQATCVKPTPTTITICLYDPPGNFIGQSPY</sequence>
<dbReference type="InterPro" id="IPR035940">
    <property type="entry name" value="CAP_sf"/>
</dbReference>
<dbReference type="GeneID" id="104587399"/>
<dbReference type="Proteomes" id="UP000189703">
    <property type="component" value="Unplaced"/>
</dbReference>
<name>A0A1U7YSS1_NELNU</name>
<dbReference type="RefSeq" id="XP_010243305.1">
    <property type="nucleotide sequence ID" value="XM_010245003.2"/>
</dbReference>
<keyword evidence="3" id="KW-1185">Reference proteome</keyword>
<dbReference type="CDD" id="cd05381">
    <property type="entry name" value="CAP_PR-1"/>
    <property type="match status" value="1"/>
</dbReference>
<dbReference type="OrthoDB" id="337038at2759"/>
<dbReference type="STRING" id="4432.A0A1U7YSS1"/>
<dbReference type="eggNOG" id="KOG3017">
    <property type="taxonomic scope" value="Eukaryota"/>
</dbReference>
<proteinExistence type="predicted"/>
<protein>
    <submittedName>
        <fullName evidence="4">STS14 protein</fullName>
    </submittedName>
</protein>
<dbReference type="FunCoup" id="A0A1U7YSS1">
    <property type="interactions" value="29"/>
</dbReference>
<dbReference type="FunFam" id="3.40.33.10:FF:000004">
    <property type="entry name" value="CAP, cysteine-rich secretory protein, antigen 5"/>
    <property type="match status" value="1"/>
</dbReference>
<feature type="domain" description="SCP" evidence="2">
    <location>
        <begin position="40"/>
        <end position="179"/>
    </location>
</feature>
<feature type="signal peptide" evidence="1">
    <location>
        <begin position="1"/>
        <end position="36"/>
    </location>
</feature>
<dbReference type="OMA" id="RYQRDKM"/>
<evidence type="ECO:0000313" key="3">
    <source>
        <dbReference type="Proteomes" id="UP000189703"/>
    </source>
</evidence>
<gene>
    <name evidence="4" type="primary">LOC104587399</name>
</gene>
<dbReference type="PRINTS" id="PR00837">
    <property type="entry name" value="V5TPXLIKE"/>
</dbReference>
<evidence type="ECO:0000313" key="4">
    <source>
        <dbReference type="RefSeq" id="XP_010243305.1"/>
    </source>
</evidence>
<dbReference type="PANTHER" id="PTHR10334">
    <property type="entry name" value="CYSTEINE-RICH SECRETORY PROTEIN-RELATED"/>
    <property type="match status" value="1"/>
</dbReference>
<keyword evidence="1" id="KW-0732">Signal</keyword>
<dbReference type="Pfam" id="PF00188">
    <property type="entry name" value="CAP"/>
    <property type="match status" value="1"/>
</dbReference>
<dbReference type="InParanoid" id="A0A1U7YSS1"/>
<dbReference type="InterPro" id="IPR014044">
    <property type="entry name" value="CAP_dom"/>
</dbReference>
<evidence type="ECO:0000259" key="2">
    <source>
        <dbReference type="SMART" id="SM00198"/>
    </source>
</evidence>